<organism evidence="1">
    <name type="scientific">Strongyloides stercoralis</name>
    <name type="common">Threadworm</name>
    <dbReference type="NCBI Taxonomy" id="6248"/>
    <lineage>
        <taxon>Eukaryota</taxon>
        <taxon>Metazoa</taxon>
        <taxon>Ecdysozoa</taxon>
        <taxon>Nematoda</taxon>
        <taxon>Chromadorea</taxon>
        <taxon>Rhabditida</taxon>
        <taxon>Tylenchina</taxon>
        <taxon>Panagrolaimomorpha</taxon>
        <taxon>Strongyloidoidea</taxon>
        <taxon>Strongyloididae</taxon>
        <taxon>Strongyloides</taxon>
    </lineage>
</organism>
<evidence type="ECO:0000313" key="1">
    <source>
        <dbReference type="WBParaSite" id="SSTP_0000679400.1"/>
    </source>
</evidence>
<name>A0A0K0EBC3_STRER</name>
<dbReference type="AlphaFoldDB" id="A0A0K0EBC3"/>
<dbReference type="WBParaSite" id="SSTP_0000679400.1">
    <property type="protein sequence ID" value="SSTP_0000679400.1"/>
    <property type="gene ID" value="SSTP_0000679400"/>
</dbReference>
<protein>
    <submittedName>
        <fullName evidence="1">Uncharacterized protein</fullName>
    </submittedName>
</protein>
<sequence length="107" mass="12959">MTNRLLFFGRSITTPSISTVKMESEGILCVSALQRIRNGKFKQFKQFLKKFWFFNKKKNFFQNGDKRTMFDKIKVYVKEAKEEFDIWLVCRVIDFLEIIEIIRELFK</sequence>
<accession>A0A0K0EBC3</accession>
<reference evidence="1" key="1">
    <citation type="submission" date="2015-08" db="UniProtKB">
        <authorList>
            <consortium name="WormBaseParasite"/>
        </authorList>
    </citation>
    <scope>IDENTIFICATION</scope>
</reference>
<proteinExistence type="predicted"/>